<dbReference type="RefSeq" id="WP_344031754.1">
    <property type="nucleotide sequence ID" value="NZ_BAAAOB010000002.1"/>
</dbReference>
<keyword evidence="1" id="KW-0472">Membrane</keyword>
<organism evidence="2 3">
    <name type="scientific">Leucobacter iarius</name>
    <dbReference type="NCBI Taxonomy" id="333963"/>
    <lineage>
        <taxon>Bacteria</taxon>
        <taxon>Bacillati</taxon>
        <taxon>Actinomycetota</taxon>
        <taxon>Actinomycetes</taxon>
        <taxon>Micrococcales</taxon>
        <taxon>Microbacteriaceae</taxon>
        <taxon>Leucobacter</taxon>
    </lineage>
</organism>
<proteinExistence type="predicted"/>
<protein>
    <recommendedName>
        <fullName evidence="4">ABC transporter permease</fullName>
    </recommendedName>
</protein>
<feature type="transmembrane region" description="Helical" evidence="1">
    <location>
        <begin position="97"/>
        <end position="127"/>
    </location>
</feature>
<keyword evidence="1" id="KW-1133">Transmembrane helix</keyword>
<feature type="transmembrane region" description="Helical" evidence="1">
    <location>
        <begin position="45"/>
        <end position="67"/>
    </location>
</feature>
<evidence type="ECO:0000313" key="3">
    <source>
        <dbReference type="Proteomes" id="UP001500851"/>
    </source>
</evidence>
<dbReference type="EMBL" id="BAAAOB010000002">
    <property type="protein sequence ID" value="GAA1790063.1"/>
    <property type="molecule type" value="Genomic_DNA"/>
</dbReference>
<sequence length="279" mass="29037">MMSALLSQELRTSRRMLLGTLGTIVLVAALSFALAGLRVPLIGPAGLVVGILASLLLVPAALAVLAIRYWQSMYGREGYFTMSIPVRGRSLFWAKTLYALIVAVVAGAISALGLATAMVVLGISQGLSTDAALDSLRGTLDSLGAPMLWFFAVVLLVQLVFAVLCGAAIMSIGAEGRFNRLGFGAPLLGWVGLYVVMQGAGLAAMLFVPLGLTIGGPDAGTLVAQGMLQEFVDALQNPGAGGQQQVDVLGLGVIPLTIAVTALLSWWGVRSIERRTSLR</sequence>
<accession>A0ABP4XSP3</accession>
<comment type="caution">
    <text evidence="2">The sequence shown here is derived from an EMBL/GenBank/DDBJ whole genome shotgun (WGS) entry which is preliminary data.</text>
</comment>
<feature type="transmembrane region" description="Helical" evidence="1">
    <location>
        <begin position="147"/>
        <end position="169"/>
    </location>
</feature>
<feature type="transmembrane region" description="Helical" evidence="1">
    <location>
        <begin position="181"/>
        <end position="208"/>
    </location>
</feature>
<gene>
    <name evidence="2" type="ORF">GCM10009768_18810</name>
</gene>
<keyword evidence="1" id="KW-0812">Transmembrane</keyword>
<evidence type="ECO:0000256" key="1">
    <source>
        <dbReference type="SAM" id="Phobius"/>
    </source>
</evidence>
<evidence type="ECO:0000313" key="2">
    <source>
        <dbReference type="EMBL" id="GAA1790063.1"/>
    </source>
</evidence>
<dbReference type="Proteomes" id="UP001500851">
    <property type="component" value="Unassembled WGS sequence"/>
</dbReference>
<feature type="transmembrane region" description="Helical" evidence="1">
    <location>
        <begin position="248"/>
        <end position="269"/>
    </location>
</feature>
<keyword evidence="3" id="KW-1185">Reference proteome</keyword>
<evidence type="ECO:0008006" key="4">
    <source>
        <dbReference type="Google" id="ProtNLM"/>
    </source>
</evidence>
<reference evidence="3" key="1">
    <citation type="journal article" date="2019" name="Int. J. Syst. Evol. Microbiol.">
        <title>The Global Catalogue of Microorganisms (GCM) 10K type strain sequencing project: providing services to taxonomists for standard genome sequencing and annotation.</title>
        <authorList>
            <consortium name="The Broad Institute Genomics Platform"/>
            <consortium name="The Broad Institute Genome Sequencing Center for Infectious Disease"/>
            <person name="Wu L."/>
            <person name="Ma J."/>
        </authorList>
    </citation>
    <scope>NUCLEOTIDE SEQUENCE [LARGE SCALE GENOMIC DNA]</scope>
    <source>
        <strain evidence="3">JCM 14736</strain>
    </source>
</reference>
<name>A0ABP4XSP3_9MICO</name>